<protein>
    <submittedName>
        <fullName evidence="1">Uncharacterized protein</fullName>
    </submittedName>
</protein>
<accession>A0ABT1YP59</accession>
<dbReference type="Proteomes" id="UP001300012">
    <property type="component" value="Unassembled WGS sequence"/>
</dbReference>
<name>A0ABT1YP59_9BACL</name>
<sequence>MAQTTRIQTDLVTIRFRNVSGARFITGFCVIGSSSPCQGFLTINRRVGPAANCLLRNGFVLIGSSRNAVVYQRNRIV</sequence>
<comment type="caution">
    <text evidence="1">The sequence shown here is derived from an EMBL/GenBank/DDBJ whole genome shotgun (WGS) entry which is preliminary data.</text>
</comment>
<keyword evidence="2" id="KW-1185">Reference proteome</keyword>
<dbReference type="RefSeq" id="WP_258215732.1">
    <property type="nucleotide sequence ID" value="NZ_JANQBD010000018.1"/>
</dbReference>
<organism evidence="1 2">
    <name type="scientific">Paenibacillus radicis</name>
    <name type="common">ex Xue et al. 2023</name>
    <dbReference type="NCBI Taxonomy" id="2972489"/>
    <lineage>
        <taxon>Bacteria</taxon>
        <taxon>Bacillati</taxon>
        <taxon>Bacillota</taxon>
        <taxon>Bacilli</taxon>
        <taxon>Bacillales</taxon>
        <taxon>Paenibacillaceae</taxon>
        <taxon>Paenibacillus</taxon>
    </lineage>
</organism>
<reference evidence="1 2" key="1">
    <citation type="submission" date="2022-08" db="EMBL/GenBank/DDBJ databases">
        <title>Paenibacillus endoradicis sp. nov., Paenibacillus radicibacter sp. nov and Paenibacillus pararadicis sp. nov., three cold-adapted plant growth-promoting bacteria isolated from root of Larix gmelinii in Great Khingan.</title>
        <authorList>
            <person name="Xue H."/>
        </authorList>
    </citation>
    <scope>NUCLEOTIDE SEQUENCE [LARGE SCALE GENOMIC DNA]</scope>
    <source>
        <strain evidence="1 2">N5-1-1-5</strain>
    </source>
</reference>
<proteinExistence type="predicted"/>
<dbReference type="EMBL" id="JANQBD010000018">
    <property type="protein sequence ID" value="MCR8634169.1"/>
    <property type="molecule type" value="Genomic_DNA"/>
</dbReference>
<evidence type="ECO:0000313" key="1">
    <source>
        <dbReference type="EMBL" id="MCR8634169.1"/>
    </source>
</evidence>
<gene>
    <name evidence="1" type="ORF">NV381_23540</name>
</gene>
<evidence type="ECO:0000313" key="2">
    <source>
        <dbReference type="Proteomes" id="UP001300012"/>
    </source>
</evidence>